<name>A0A811L4D0_9BILA</name>
<reference evidence="2" key="1">
    <citation type="submission" date="2020-09" db="EMBL/GenBank/DDBJ databases">
        <authorList>
            <person name="Kikuchi T."/>
        </authorList>
    </citation>
    <scope>NUCLEOTIDE SEQUENCE</scope>
    <source>
        <strain evidence="2">SH1</strain>
    </source>
</reference>
<feature type="compositionally biased region" description="Low complexity" evidence="1">
    <location>
        <begin position="23"/>
        <end position="35"/>
    </location>
</feature>
<feature type="compositionally biased region" description="Basic residues" evidence="1">
    <location>
        <begin position="50"/>
        <end position="59"/>
    </location>
</feature>
<accession>A0A811L4D0</accession>
<evidence type="ECO:0000313" key="3">
    <source>
        <dbReference type="Proteomes" id="UP000614601"/>
    </source>
</evidence>
<evidence type="ECO:0000313" key="2">
    <source>
        <dbReference type="EMBL" id="CAD5224005.1"/>
    </source>
</evidence>
<sequence length="593" mass="69046">MDDEQPGPSNRLPVIQIEPSDQPGPSNQQEPPNQQELEDQPDHQQGGAMRRGHQSRRSARQAPYDRPERGERDRQDDDEVRLRVPEIELRPFNFPGRGPPEELLAELVNQLVAAERSRSPSLDRFDGRVESPERDVQPIPDEMMEVVLPEVPTYDYQAVCRNCSIFRLPNETWETAYSYTNHRIFSARLFNDEEKYKVSFGANVTLFCFIYDTSVVVLDLDFYNVDRAENYTCLRLQPRNSDETVQEVRIFDNGKKLAMQTKTPDGQHFSVFSLDLAFRSTNRRLKDMFIYKTILHPGFTERIQNMGYVVDCLNNIGVYGGARLYRSGGDDDSNKYMWSSTAIRKEDQASREEIRVYDLTNPREPYVIFNRKYNILPQAEIKILSRTRTVWINEIRYYKGKPMERNVAHRVPRAYRLGENTIIRPQFNELFDECTIHADTCTCRWKPLTDYILQNHDGEICAYNDTNDTWEDVSYAQILGHKVGKEVNRLMSHSLGDKHAIVSEETCDTNVIKKTLFMLEIKEGLPYPIDIGDCTKLSMENNLFSELNDRILAGFENYTGGTDMNLHLHRIVKECVHDYIRGFEEQHRAEPYY</sequence>
<feature type="region of interest" description="Disordered" evidence="1">
    <location>
        <begin position="1"/>
        <end position="82"/>
    </location>
</feature>
<dbReference type="AlphaFoldDB" id="A0A811L4D0"/>
<dbReference type="Proteomes" id="UP000614601">
    <property type="component" value="Unassembled WGS sequence"/>
</dbReference>
<dbReference type="Proteomes" id="UP000783686">
    <property type="component" value="Unassembled WGS sequence"/>
</dbReference>
<keyword evidence="3" id="KW-1185">Reference proteome</keyword>
<dbReference type="EMBL" id="CAJFDH010000005">
    <property type="protein sequence ID" value="CAD5224005.1"/>
    <property type="molecule type" value="Genomic_DNA"/>
</dbReference>
<dbReference type="EMBL" id="CAJFCW020000005">
    <property type="protein sequence ID" value="CAG9119363.1"/>
    <property type="molecule type" value="Genomic_DNA"/>
</dbReference>
<proteinExistence type="predicted"/>
<comment type="caution">
    <text evidence="2">The sequence shown here is derived from an EMBL/GenBank/DDBJ whole genome shotgun (WGS) entry which is preliminary data.</text>
</comment>
<feature type="compositionally biased region" description="Basic and acidic residues" evidence="1">
    <location>
        <begin position="63"/>
        <end position="82"/>
    </location>
</feature>
<gene>
    <name evidence="2" type="ORF">BOKJ2_LOCUS10775</name>
</gene>
<protein>
    <submittedName>
        <fullName evidence="2">Uncharacterized protein</fullName>
    </submittedName>
</protein>
<organism evidence="2 3">
    <name type="scientific">Bursaphelenchus okinawaensis</name>
    <dbReference type="NCBI Taxonomy" id="465554"/>
    <lineage>
        <taxon>Eukaryota</taxon>
        <taxon>Metazoa</taxon>
        <taxon>Ecdysozoa</taxon>
        <taxon>Nematoda</taxon>
        <taxon>Chromadorea</taxon>
        <taxon>Rhabditida</taxon>
        <taxon>Tylenchina</taxon>
        <taxon>Tylenchomorpha</taxon>
        <taxon>Aphelenchoidea</taxon>
        <taxon>Aphelenchoididae</taxon>
        <taxon>Bursaphelenchus</taxon>
    </lineage>
</organism>
<evidence type="ECO:0000256" key="1">
    <source>
        <dbReference type="SAM" id="MobiDB-lite"/>
    </source>
</evidence>